<evidence type="ECO:0000313" key="10">
    <source>
        <dbReference type="EMBL" id="EPE00118.1"/>
    </source>
</evidence>
<dbReference type="InterPro" id="IPR000297">
    <property type="entry name" value="PPIase_PpiC"/>
</dbReference>
<evidence type="ECO:0000313" key="11">
    <source>
        <dbReference type="Proteomes" id="UP000014400"/>
    </source>
</evidence>
<comment type="similarity">
    <text evidence="2">Belongs to the PpiC/parvulin rotamase family.</text>
</comment>
<comment type="caution">
    <text evidence="10">The sequence shown here is derived from an EMBL/GenBank/DDBJ whole genome shotgun (WGS) entry which is preliminary data.</text>
</comment>
<dbReference type="PANTHER" id="PTHR47245:SF1">
    <property type="entry name" value="FOLDASE PROTEIN PRSA"/>
    <property type="match status" value="1"/>
</dbReference>
<evidence type="ECO:0000256" key="5">
    <source>
        <dbReference type="ARBA" id="ARBA00023110"/>
    </source>
</evidence>
<protein>
    <recommendedName>
        <fullName evidence="3">peptidylprolyl isomerase</fullName>
        <ecNumber evidence="3">5.2.1.8</ecNumber>
    </recommendedName>
</protein>
<dbReference type="EMBL" id="ATCF01000012">
    <property type="protein sequence ID" value="EPE00118.1"/>
    <property type="molecule type" value="Genomic_DNA"/>
</dbReference>
<dbReference type="PATRIC" id="fig|1203554.3.peg.858"/>
<feature type="domain" description="PpiC" evidence="9">
    <location>
        <begin position="134"/>
        <end position="225"/>
    </location>
</feature>
<dbReference type="eggNOG" id="COG0760">
    <property type="taxonomic scope" value="Bacteria"/>
</dbReference>
<accession>S3C1B7</accession>
<evidence type="ECO:0000256" key="2">
    <source>
        <dbReference type="ARBA" id="ARBA00007656"/>
    </source>
</evidence>
<dbReference type="InterPro" id="IPR046357">
    <property type="entry name" value="PPIase_dom_sf"/>
</dbReference>
<evidence type="ECO:0000256" key="3">
    <source>
        <dbReference type="ARBA" id="ARBA00013194"/>
    </source>
</evidence>
<dbReference type="SUPFAM" id="SSF54534">
    <property type="entry name" value="FKBP-like"/>
    <property type="match status" value="1"/>
</dbReference>
<dbReference type="Proteomes" id="UP000014400">
    <property type="component" value="Unassembled WGS sequence"/>
</dbReference>
<feature type="chain" id="PRO_5004506925" description="peptidylprolyl isomerase" evidence="8">
    <location>
        <begin position="22"/>
        <end position="268"/>
    </location>
</feature>
<dbReference type="HOGENOM" id="CLU_034646_1_1_4"/>
<keyword evidence="11" id="KW-1185">Reference proteome</keyword>
<evidence type="ECO:0000256" key="7">
    <source>
        <dbReference type="PROSITE-ProRule" id="PRU00278"/>
    </source>
</evidence>
<dbReference type="InterPro" id="IPR027304">
    <property type="entry name" value="Trigger_fact/SurA_dom_sf"/>
</dbReference>
<evidence type="ECO:0000256" key="4">
    <source>
        <dbReference type="ARBA" id="ARBA00022729"/>
    </source>
</evidence>
<evidence type="ECO:0000256" key="6">
    <source>
        <dbReference type="ARBA" id="ARBA00023235"/>
    </source>
</evidence>
<organism evidence="10 11">
    <name type="scientific">Sutterella wadsworthensis HGA0223</name>
    <dbReference type="NCBI Taxonomy" id="1203554"/>
    <lineage>
        <taxon>Bacteria</taxon>
        <taxon>Pseudomonadati</taxon>
        <taxon>Pseudomonadota</taxon>
        <taxon>Betaproteobacteria</taxon>
        <taxon>Burkholderiales</taxon>
        <taxon>Sutterellaceae</taxon>
        <taxon>Sutterella</taxon>
    </lineage>
</organism>
<dbReference type="PROSITE" id="PS50198">
    <property type="entry name" value="PPIC_PPIASE_2"/>
    <property type="match status" value="1"/>
</dbReference>
<gene>
    <name evidence="10" type="ORF">HMPREF1476_00847</name>
</gene>
<keyword evidence="4 8" id="KW-0732">Signal</keyword>
<evidence type="ECO:0000259" key="9">
    <source>
        <dbReference type="PROSITE" id="PS50198"/>
    </source>
</evidence>
<proteinExistence type="inferred from homology"/>
<dbReference type="RefSeq" id="WP_016474174.1">
    <property type="nucleotide sequence ID" value="NZ_KE150480.1"/>
</dbReference>
<dbReference type="STRING" id="1203554.HMPREF1476_00847"/>
<comment type="catalytic activity">
    <reaction evidence="1">
        <text>[protein]-peptidylproline (omega=180) = [protein]-peptidylproline (omega=0)</text>
        <dbReference type="Rhea" id="RHEA:16237"/>
        <dbReference type="Rhea" id="RHEA-COMP:10747"/>
        <dbReference type="Rhea" id="RHEA-COMP:10748"/>
        <dbReference type="ChEBI" id="CHEBI:83833"/>
        <dbReference type="ChEBI" id="CHEBI:83834"/>
        <dbReference type="EC" id="5.2.1.8"/>
    </reaction>
</comment>
<feature type="signal peptide" evidence="8">
    <location>
        <begin position="1"/>
        <end position="21"/>
    </location>
</feature>
<evidence type="ECO:0000256" key="1">
    <source>
        <dbReference type="ARBA" id="ARBA00000971"/>
    </source>
</evidence>
<dbReference type="Gene3D" id="3.10.50.40">
    <property type="match status" value="1"/>
</dbReference>
<keyword evidence="5 7" id="KW-0697">Rotamase</keyword>
<keyword evidence="6 7" id="KW-0413">Isomerase</keyword>
<sequence length="268" mass="30098">MMKTTIAAALALVVASGAAMAEFKDFTVNGDLVTKGQQEAVATEAISNNPNPHAAIANPQIEDQVRQMVIEYKVMSQYAKKEGLDKQQAVKDDIERMTDMVLMKHAVNEYVKKNPVTEKELKDEYQKESDRWGKTEYRVRHILVKTQDEAKQIIDQINKGASFAKIAAEKSLDEESKDRGGILDWTSASVFTGQLSSAIMGLKKGEMDKAPVQSPAGFHVVKVEDVRPAELYPKYEARKEELRHILLQRKVQAFIHEQVLRAEVKDAK</sequence>
<dbReference type="PANTHER" id="PTHR47245">
    <property type="entry name" value="PEPTIDYLPROLYL ISOMERASE"/>
    <property type="match status" value="1"/>
</dbReference>
<name>S3C1B7_9BURK</name>
<dbReference type="EC" id="5.2.1.8" evidence="3"/>
<dbReference type="SUPFAM" id="SSF109998">
    <property type="entry name" value="Triger factor/SurA peptide-binding domain-like"/>
    <property type="match status" value="1"/>
</dbReference>
<dbReference type="Pfam" id="PF00639">
    <property type="entry name" value="Rotamase"/>
    <property type="match status" value="1"/>
</dbReference>
<dbReference type="GO" id="GO:0003755">
    <property type="term" value="F:peptidyl-prolyl cis-trans isomerase activity"/>
    <property type="evidence" value="ECO:0007669"/>
    <property type="project" value="UniProtKB-KW"/>
</dbReference>
<evidence type="ECO:0000256" key="8">
    <source>
        <dbReference type="SAM" id="SignalP"/>
    </source>
</evidence>
<dbReference type="InterPro" id="IPR050245">
    <property type="entry name" value="PrsA_foldase"/>
</dbReference>
<dbReference type="AlphaFoldDB" id="S3C1B7"/>
<reference evidence="10 11" key="1">
    <citation type="submission" date="2013-04" db="EMBL/GenBank/DDBJ databases">
        <title>The Genome Sequence of Sutterella wadsworthensis HGA0223.</title>
        <authorList>
            <consortium name="The Broad Institute Genomics Platform"/>
            <person name="Earl A."/>
            <person name="Ward D."/>
            <person name="Feldgarden M."/>
            <person name="Gevers D."/>
            <person name="Schmidt T.M."/>
            <person name="Dover J."/>
            <person name="Dai D."/>
            <person name="Walker B."/>
            <person name="Young S."/>
            <person name="Zeng Q."/>
            <person name="Gargeya S."/>
            <person name="Fitzgerald M."/>
            <person name="Haas B."/>
            <person name="Abouelleil A."/>
            <person name="Allen A.W."/>
            <person name="Alvarado L."/>
            <person name="Arachchi H.M."/>
            <person name="Berlin A.M."/>
            <person name="Chapman S.B."/>
            <person name="Gainer-Dewar J."/>
            <person name="Goldberg J."/>
            <person name="Griggs A."/>
            <person name="Gujja S."/>
            <person name="Hansen M."/>
            <person name="Howarth C."/>
            <person name="Imamovic A."/>
            <person name="Ireland A."/>
            <person name="Larimer J."/>
            <person name="McCowan C."/>
            <person name="Murphy C."/>
            <person name="Pearson M."/>
            <person name="Poon T.W."/>
            <person name="Priest M."/>
            <person name="Roberts A."/>
            <person name="Saif S."/>
            <person name="Shea T."/>
            <person name="Sisk P."/>
            <person name="Sykes S."/>
            <person name="Wortman J."/>
            <person name="Nusbaum C."/>
            <person name="Birren B."/>
        </authorList>
    </citation>
    <scope>NUCLEOTIDE SEQUENCE [LARGE SCALE GENOMIC DNA]</scope>
    <source>
        <strain evidence="10 11">HGA0223</strain>
    </source>
</reference>